<organism evidence="1 2">
    <name type="scientific">Ataeniobius toweri</name>
    <dbReference type="NCBI Taxonomy" id="208326"/>
    <lineage>
        <taxon>Eukaryota</taxon>
        <taxon>Metazoa</taxon>
        <taxon>Chordata</taxon>
        <taxon>Craniata</taxon>
        <taxon>Vertebrata</taxon>
        <taxon>Euteleostomi</taxon>
        <taxon>Actinopterygii</taxon>
        <taxon>Neopterygii</taxon>
        <taxon>Teleostei</taxon>
        <taxon>Neoteleostei</taxon>
        <taxon>Acanthomorphata</taxon>
        <taxon>Ovalentaria</taxon>
        <taxon>Atherinomorphae</taxon>
        <taxon>Cyprinodontiformes</taxon>
        <taxon>Goodeidae</taxon>
        <taxon>Ataeniobius</taxon>
    </lineage>
</organism>
<dbReference type="EMBL" id="JAHUTI010049507">
    <property type="protein sequence ID" value="MED6247764.1"/>
    <property type="molecule type" value="Genomic_DNA"/>
</dbReference>
<evidence type="ECO:0000313" key="1">
    <source>
        <dbReference type="EMBL" id="MED6247764.1"/>
    </source>
</evidence>
<comment type="caution">
    <text evidence="1">The sequence shown here is derived from an EMBL/GenBank/DDBJ whole genome shotgun (WGS) entry which is preliminary data.</text>
</comment>
<proteinExistence type="predicted"/>
<gene>
    <name evidence="1" type="ORF">ATANTOWER_016105</name>
</gene>
<accession>A0ABU7BE35</accession>
<name>A0ABU7BE35_9TELE</name>
<keyword evidence="2" id="KW-1185">Reference proteome</keyword>
<sequence length="120" mass="12770">MLQDFSMTNPSPFPTWSSGNGLLCLSGKNAGFSPGGDGWGKSMITPTTIQIYGEDRGAPLDVRQGTSRAPPPLFRASQSKCLAEQTPSYPLLPCFFVFLLCTSLCALSYGKAVCCSPVQP</sequence>
<evidence type="ECO:0000313" key="2">
    <source>
        <dbReference type="Proteomes" id="UP001345963"/>
    </source>
</evidence>
<reference evidence="1 2" key="1">
    <citation type="submission" date="2021-07" db="EMBL/GenBank/DDBJ databases">
        <authorList>
            <person name="Palmer J.M."/>
        </authorList>
    </citation>
    <scope>NUCLEOTIDE SEQUENCE [LARGE SCALE GENOMIC DNA]</scope>
    <source>
        <strain evidence="1 2">AT_MEX2019</strain>
        <tissue evidence="1">Muscle</tissue>
    </source>
</reference>
<dbReference type="Proteomes" id="UP001345963">
    <property type="component" value="Unassembled WGS sequence"/>
</dbReference>
<protein>
    <submittedName>
        <fullName evidence="1">Uncharacterized protein</fullName>
    </submittedName>
</protein>